<evidence type="ECO:0000313" key="2">
    <source>
        <dbReference type="WBParaSite" id="nRc.2.0.1.t25774-RA"/>
    </source>
</evidence>
<proteinExistence type="predicted"/>
<keyword evidence="1" id="KW-1185">Reference proteome</keyword>
<dbReference type="WBParaSite" id="nRc.2.0.1.t25774-RA">
    <property type="protein sequence ID" value="nRc.2.0.1.t25774-RA"/>
    <property type="gene ID" value="nRc.2.0.1.g25774"/>
</dbReference>
<protein>
    <submittedName>
        <fullName evidence="2">Uncharacterized protein</fullName>
    </submittedName>
</protein>
<dbReference type="Proteomes" id="UP000887565">
    <property type="component" value="Unplaced"/>
</dbReference>
<dbReference type="AlphaFoldDB" id="A0A915JI08"/>
<reference evidence="2" key="1">
    <citation type="submission" date="2022-11" db="UniProtKB">
        <authorList>
            <consortium name="WormBaseParasite"/>
        </authorList>
    </citation>
    <scope>IDENTIFICATION</scope>
</reference>
<name>A0A915JI08_ROMCU</name>
<organism evidence="1 2">
    <name type="scientific">Romanomermis culicivorax</name>
    <name type="common">Nematode worm</name>
    <dbReference type="NCBI Taxonomy" id="13658"/>
    <lineage>
        <taxon>Eukaryota</taxon>
        <taxon>Metazoa</taxon>
        <taxon>Ecdysozoa</taxon>
        <taxon>Nematoda</taxon>
        <taxon>Enoplea</taxon>
        <taxon>Dorylaimia</taxon>
        <taxon>Mermithida</taxon>
        <taxon>Mermithoidea</taxon>
        <taxon>Mermithidae</taxon>
        <taxon>Romanomermis</taxon>
    </lineage>
</organism>
<evidence type="ECO:0000313" key="1">
    <source>
        <dbReference type="Proteomes" id="UP000887565"/>
    </source>
</evidence>
<sequence>MIFRTLARLKWLGNNPCGNQFINKTYCDWKCSKECKPGVDELMSIIRVHTEPPSFVDVSKATKMDQCHVPMDFVERQ</sequence>
<accession>A0A915JI08</accession>